<keyword evidence="1" id="KW-0472">Membrane</keyword>
<proteinExistence type="predicted"/>
<evidence type="ECO:0000256" key="1">
    <source>
        <dbReference type="SAM" id="Phobius"/>
    </source>
</evidence>
<comment type="caution">
    <text evidence="2">The sequence shown here is derived from an EMBL/GenBank/DDBJ whole genome shotgun (WGS) entry which is preliminary data.</text>
</comment>
<feature type="transmembrane region" description="Helical" evidence="1">
    <location>
        <begin position="26"/>
        <end position="54"/>
    </location>
</feature>
<keyword evidence="1" id="KW-1133">Transmembrane helix</keyword>
<gene>
    <name evidence="2" type="ORF">OIK42_13100</name>
</gene>
<protein>
    <submittedName>
        <fullName evidence="2">Bacteriocin</fullName>
    </submittedName>
</protein>
<name>A0ABT5L5Q0_9ALTE</name>
<organism evidence="2 3">
    <name type="scientific">Alteromonas gilva</name>
    <dbReference type="NCBI Taxonomy" id="2987522"/>
    <lineage>
        <taxon>Bacteria</taxon>
        <taxon>Pseudomonadati</taxon>
        <taxon>Pseudomonadota</taxon>
        <taxon>Gammaproteobacteria</taxon>
        <taxon>Alteromonadales</taxon>
        <taxon>Alteromonadaceae</taxon>
        <taxon>Alteromonas/Salinimonas group</taxon>
        <taxon>Alteromonas</taxon>
    </lineage>
</organism>
<sequence length="62" mass="6211">MQELTTQELETVSGGVSDDTAWSASIGVSAALIGVAIVTTGPIAMAAVLGSYAASYLSTRYG</sequence>
<keyword evidence="1" id="KW-0812">Transmembrane</keyword>
<dbReference type="Proteomes" id="UP001218788">
    <property type="component" value="Unassembled WGS sequence"/>
</dbReference>
<dbReference type="RefSeq" id="WP_273641149.1">
    <property type="nucleotide sequence ID" value="NZ_JAQQXP010000001.1"/>
</dbReference>
<dbReference type="EMBL" id="JAQQXP010000001">
    <property type="protein sequence ID" value="MDC8831696.1"/>
    <property type="molecule type" value="Genomic_DNA"/>
</dbReference>
<dbReference type="InterPro" id="IPR010133">
    <property type="entry name" value="Bacteriocin_signal_seq"/>
</dbReference>
<dbReference type="NCBIfam" id="TIGR01847">
    <property type="entry name" value="bacteriocin_sig"/>
    <property type="match status" value="1"/>
</dbReference>
<accession>A0ABT5L5Q0</accession>
<evidence type="ECO:0000313" key="3">
    <source>
        <dbReference type="Proteomes" id="UP001218788"/>
    </source>
</evidence>
<keyword evidence="3" id="KW-1185">Reference proteome</keyword>
<evidence type="ECO:0000313" key="2">
    <source>
        <dbReference type="EMBL" id="MDC8831696.1"/>
    </source>
</evidence>
<reference evidence="2 3" key="1">
    <citation type="submission" date="2022-10" db="EMBL/GenBank/DDBJ databases">
        <title>Alteromonas sp. chi3 Genome sequencing.</title>
        <authorList>
            <person name="Park S."/>
        </authorList>
    </citation>
    <scope>NUCLEOTIDE SEQUENCE [LARGE SCALE GENOMIC DNA]</scope>
    <source>
        <strain evidence="3">chi3</strain>
    </source>
</reference>